<organism evidence="3 4">
    <name type="scientific">Sphaerulina musiva (strain SO2202)</name>
    <name type="common">Poplar stem canker fungus</name>
    <name type="synonym">Septoria musiva</name>
    <dbReference type="NCBI Taxonomy" id="692275"/>
    <lineage>
        <taxon>Eukaryota</taxon>
        <taxon>Fungi</taxon>
        <taxon>Dikarya</taxon>
        <taxon>Ascomycota</taxon>
        <taxon>Pezizomycotina</taxon>
        <taxon>Dothideomycetes</taxon>
        <taxon>Dothideomycetidae</taxon>
        <taxon>Mycosphaerellales</taxon>
        <taxon>Mycosphaerellaceae</taxon>
        <taxon>Sphaerulina</taxon>
    </lineage>
</organism>
<dbReference type="Proteomes" id="UP000016931">
    <property type="component" value="Unassembled WGS sequence"/>
</dbReference>
<keyword evidence="2" id="KW-0472">Membrane</keyword>
<feature type="region of interest" description="Disordered" evidence="1">
    <location>
        <begin position="175"/>
        <end position="264"/>
    </location>
</feature>
<keyword evidence="2" id="KW-0812">Transmembrane</keyword>
<feature type="compositionally biased region" description="Polar residues" evidence="1">
    <location>
        <begin position="222"/>
        <end position="231"/>
    </location>
</feature>
<accession>M3B6D5</accession>
<evidence type="ECO:0000256" key="1">
    <source>
        <dbReference type="SAM" id="MobiDB-lite"/>
    </source>
</evidence>
<feature type="transmembrane region" description="Helical" evidence="2">
    <location>
        <begin position="12"/>
        <end position="36"/>
    </location>
</feature>
<keyword evidence="2" id="KW-1133">Transmembrane helix</keyword>
<evidence type="ECO:0000256" key="2">
    <source>
        <dbReference type="SAM" id="Phobius"/>
    </source>
</evidence>
<evidence type="ECO:0000313" key="4">
    <source>
        <dbReference type="Proteomes" id="UP000016931"/>
    </source>
</evidence>
<dbReference type="GeneID" id="27899530"/>
<sequence>MAKLTKGPSKTIVTIIVATVIVISVFVCAAVACSLVRRHKRNKRNAQVLKAHLRGGGDEEHEIVEFMKSGSFEAMRHERLGLADNNKTQPSELGYTTRPWHELPRTLLPGQANTSLPTYRPTMADLPKAELADTSIVELPPARSDQKLVPTPLNFSRPSRDNARLKCDGEVHELPEEPQQGSIPTIAGMERHDPNRISSPTVPTLIRHEEDSSESGIEERSSPVSPLTVGNSVRGEKDRPRRVSFASDVSHLRPMEMQGVPSPT</sequence>
<proteinExistence type="predicted"/>
<reference evidence="3 4" key="1">
    <citation type="journal article" date="2012" name="PLoS Pathog.">
        <title>Diverse lifestyles and strategies of plant pathogenesis encoded in the genomes of eighteen Dothideomycetes fungi.</title>
        <authorList>
            <person name="Ohm R.A."/>
            <person name="Feau N."/>
            <person name="Henrissat B."/>
            <person name="Schoch C.L."/>
            <person name="Horwitz B.A."/>
            <person name="Barry K.W."/>
            <person name="Condon B.J."/>
            <person name="Copeland A.C."/>
            <person name="Dhillon B."/>
            <person name="Glaser F."/>
            <person name="Hesse C.N."/>
            <person name="Kosti I."/>
            <person name="LaButti K."/>
            <person name="Lindquist E.A."/>
            <person name="Lucas S."/>
            <person name="Salamov A.A."/>
            <person name="Bradshaw R.E."/>
            <person name="Ciuffetti L."/>
            <person name="Hamelin R.C."/>
            <person name="Kema G.H.J."/>
            <person name="Lawrence C."/>
            <person name="Scott J.A."/>
            <person name="Spatafora J.W."/>
            <person name="Turgeon B.G."/>
            <person name="de Wit P.J.G.M."/>
            <person name="Zhong S."/>
            <person name="Goodwin S.B."/>
            <person name="Grigoriev I.V."/>
        </authorList>
    </citation>
    <scope>NUCLEOTIDE SEQUENCE [LARGE SCALE GENOMIC DNA]</scope>
    <source>
        <strain evidence="3 4">SO2202</strain>
    </source>
</reference>
<evidence type="ECO:0000313" key="3">
    <source>
        <dbReference type="EMBL" id="EMF15357.1"/>
    </source>
</evidence>
<keyword evidence="4" id="KW-1185">Reference proteome</keyword>
<dbReference type="AlphaFoldDB" id="M3B6D5"/>
<name>M3B6D5_SPHMS</name>
<dbReference type="EMBL" id="KB456261">
    <property type="protein sequence ID" value="EMF15357.1"/>
    <property type="molecule type" value="Genomic_DNA"/>
</dbReference>
<gene>
    <name evidence="3" type="ORF">SEPMUDRAFT_131063</name>
</gene>
<dbReference type="PROSITE" id="PS51257">
    <property type="entry name" value="PROKAR_LIPOPROTEIN"/>
    <property type="match status" value="1"/>
</dbReference>
<protein>
    <submittedName>
        <fullName evidence="3">Uncharacterized protein</fullName>
    </submittedName>
</protein>
<dbReference type="OrthoDB" id="3638344at2759"/>
<dbReference type="RefSeq" id="XP_016763478.1">
    <property type="nucleotide sequence ID" value="XM_016902393.1"/>
</dbReference>
<dbReference type="HOGENOM" id="CLU_1054369_0_0_1"/>